<feature type="compositionally biased region" description="Polar residues" evidence="4">
    <location>
        <begin position="565"/>
        <end position="576"/>
    </location>
</feature>
<feature type="compositionally biased region" description="Basic and acidic residues" evidence="4">
    <location>
        <begin position="664"/>
        <end position="674"/>
    </location>
</feature>
<feature type="domain" description="Right handed beta helix" evidence="5">
    <location>
        <begin position="298"/>
        <end position="451"/>
    </location>
</feature>
<keyword evidence="2" id="KW-0677">Repeat</keyword>
<dbReference type="PANTHER" id="PTHR22990">
    <property type="entry name" value="F-BOX ONLY PROTEIN"/>
    <property type="match status" value="1"/>
</dbReference>
<evidence type="ECO:0000256" key="3">
    <source>
        <dbReference type="ARBA" id="ARBA00022786"/>
    </source>
</evidence>
<evidence type="ECO:0000256" key="2">
    <source>
        <dbReference type="ARBA" id="ARBA00022737"/>
    </source>
</evidence>
<evidence type="ECO:0000259" key="5">
    <source>
        <dbReference type="Pfam" id="PF13229"/>
    </source>
</evidence>
<feature type="domain" description="Right handed beta helix" evidence="5">
    <location>
        <begin position="97"/>
        <end position="216"/>
    </location>
</feature>
<evidence type="ECO:0000256" key="1">
    <source>
        <dbReference type="ARBA" id="ARBA00004906"/>
    </source>
</evidence>
<dbReference type="EMBL" id="JBHSZG010000008">
    <property type="protein sequence ID" value="MFC7137863.1"/>
    <property type="molecule type" value="Genomic_DNA"/>
</dbReference>
<dbReference type="Proteomes" id="UP001596368">
    <property type="component" value="Unassembled WGS sequence"/>
</dbReference>
<dbReference type="NCBIfam" id="TIGR03804">
    <property type="entry name" value="para_beta_helix"/>
    <property type="match status" value="5"/>
</dbReference>
<dbReference type="InterPro" id="IPR011050">
    <property type="entry name" value="Pectin_lyase_fold/virulence"/>
</dbReference>
<accession>A0ABD5XWK4</accession>
<evidence type="ECO:0000313" key="6">
    <source>
        <dbReference type="EMBL" id="MFC7137863.1"/>
    </source>
</evidence>
<organism evidence="6 7">
    <name type="scientific">Halobaculum litoreum</name>
    <dbReference type="NCBI Taxonomy" id="3031998"/>
    <lineage>
        <taxon>Archaea</taxon>
        <taxon>Methanobacteriati</taxon>
        <taxon>Methanobacteriota</taxon>
        <taxon>Stenosarchaea group</taxon>
        <taxon>Halobacteria</taxon>
        <taxon>Halobacteriales</taxon>
        <taxon>Haloferacaceae</taxon>
        <taxon>Halobaculum</taxon>
    </lineage>
</organism>
<reference evidence="6 7" key="1">
    <citation type="journal article" date="2019" name="Int. J. Syst. Evol. Microbiol.">
        <title>The Global Catalogue of Microorganisms (GCM) 10K type strain sequencing project: providing services to taxonomists for standard genome sequencing and annotation.</title>
        <authorList>
            <consortium name="The Broad Institute Genomics Platform"/>
            <consortium name="The Broad Institute Genome Sequencing Center for Infectious Disease"/>
            <person name="Wu L."/>
            <person name="Ma J."/>
        </authorList>
    </citation>
    <scope>NUCLEOTIDE SEQUENCE [LARGE SCALE GENOMIC DNA]</scope>
    <source>
        <strain evidence="6 7">DT92</strain>
    </source>
</reference>
<dbReference type="PANTHER" id="PTHR22990:SF15">
    <property type="entry name" value="F-BOX ONLY PROTEIN 10"/>
    <property type="match status" value="1"/>
</dbReference>
<keyword evidence="7" id="KW-1185">Reference proteome</keyword>
<feature type="region of interest" description="Disordered" evidence="4">
    <location>
        <begin position="653"/>
        <end position="702"/>
    </location>
</feature>
<keyword evidence="3" id="KW-0833">Ubl conjugation pathway</keyword>
<dbReference type="SMART" id="SM00710">
    <property type="entry name" value="PbH1"/>
    <property type="match status" value="13"/>
</dbReference>
<gene>
    <name evidence="6" type="ORF">ACFQRB_18295</name>
</gene>
<proteinExistence type="predicted"/>
<comment type="caution">
    <text evidence="6">The sequence shown here is derived from an EMBL/GenBank/DDBJ whole genome shotgun (WGS) entry which is preliminary data.</text>
</comment>
<protein>
    <submittedName>
        <fullName evidence="6">Right-handed parallel beta-helix repeat-containing protein</fullName>
    </submittedName>
</protein>
<evidence type="ECO:0000313" key="7">
    <source>
        <dbReference type="Proteomes" id="UP001596368"/>
    </source>
</evidence>
<dbReference type="InterPro" id="IPR012334">
    <property type="entry name" value="Pectin_lyas_fold"/>
</dbReference>
<comment type="pathway">
    <text evidence="1">Protein modification; protein ubiquitination.</text>
</comment>
<dbReference type="InterPro" id="IPR006626">
    <property type="entry name" value="PbH1"/>
</dbReference>
<dbReference type="Pfam" id="PF13229">
    <property type="entry name" value="Beta_helix"/>
    <property type="match status" value="2"/>
</dbReference>
<dbReference type="Gene3D" id="2.160.20.10">
    <property type="entry name" value="Single-stranded right-handed beta-helix, Pectin lyase-like"/>
    <property type="match status" value="2"/>
</dbReference>
<dbReference type="SUPFAM" id="SSF51126">
    <property type="entry name" value="Pectin lyase-like"/>
    <property type="match status" value="2"/>
</dbReference>
<dbReference type="AlphaFoldDB" id="A0ABD5XWK4"/>
<dbReference type="InterPro" id="IPR022441">
    <property type="entry name" value="Para_beta_helix_rpt-2"/>
</dbReference>
<evidence type="ECO:0000256" key="4">
    <source>
        <dbReference type="SAM" id="MobiDB-lite"/>
    </source>
</evidence>
<dbReference type="InterPro" id="IPR039448">
    <property type="entry name" value="Beta_helix"/>
</dbReference>
<name>A0ABD5XWK4_9EURY</name>
<dbReference type="InterPro" id="IPR051550">
    <property type="entry name" value="SCF-Subunits/Alg-Epimerases"/>
</dbReference>
<feature type="region of interest" description="Disordered" evidence="4">
    <location>
        <begin position="553"/>
        <end position="634"/>
    </location>
</feature>
<sequence>MSPNWRSSRGRKGIAVVVAALVVVSTVGIAFAVPATAAEQYGPASTTYVDSCGTLDDAGVYILRNDVTVTDGDCFRVTADDVTLLGAGHTLYGTNTSGAAVVASGVSGLHLEGLETVGWWNAVELTSVEGATIRETAATNSSGDGIRVADSSDVVFENGSITGAAGHGVVVVDSDAVEVVGASLVDNTGDGVAVRRSVATSVRDSLIANNGGMGVRVGVAPEQEASASTGPPSWLLPMLGSSGFDGLDALFTPEPADDRPGLTVSDNRIVDNRYEGVMVTQVNRAVVANNTVSGATDGIHVVNASAAVVDGNAVSGSTDDGIVLAFVTDSNVSGNEVTENGDDGVYLIGSNNELRGNVFTNNTDDGLDLDGGANNTILENVARGNVDDGIYLRESDGNRIVGNRLHDNTDDGFGVRGSTANVVTNNSVCGNENRDLQVRTGVTGNEVHDNSAEVPVRPSSPPTRPPDRPLAVAPSPLRSLRSDARPRHSRLVPLRDSSSTRRRSVGPVAARSSPRAVPLHAERSSRVLGTVRIVAAVPRFAFTVPTPSRHLPSCGRVVPPGRSATPVSTESSSTVGHSPLDFARGVPGSIGRGLTSRPTRPRPPAETTAPVSPPVWGGPPSVDRRAAPRPLVASRPVTRPVGRWFVATTCGPSAAVDGVAPADGPRRSATDRGHRAPSTSPAAGPVRSTWARLRAGGRLPAT</sequence>
<feature type="region of interest" description="Disordered" evidence="4">
    <location>
        <begin position="444"/>
        <end position="520"/>
    </location>
</feature>